<reference evidence="2 5" key="2">
    <citation type="submission" date="2019-07" db="EMBL/GenBank/DDBJ databases">
        <title>Whole genome shotgun sequence of Halolactibacillus halophilus NBRC 100868.</title>
        <authorList>
            <person name="Hosoyama A."/>
            <person name="Uohara A."/>
            <person name="Ohji S."/>
            <person name="Ichikawa N."/>
        </authorList>
    </citation>
    <scope>NUCLEOTIDE SEQUENCE [LARGE SCALE GENOMIC DNA]</scope>
    <source>
        <strain evidence="2 5">NBRC 100868</strain>
    </source>
</reference>
<dbReference type="RefSeq" id="WP_089830373.1">
    <property type="nucleotide sequence ID" value="NZ_BJWI01000027.1"/>
</dbReference>
<dbReference type="Pfam" id="PF07613">
    <property type="entry name" value="DUF1576"/>
    <property type="match status" value="2"/>
</dbReference>
<accession>A0A1I5MHK4</accession>
<feature type="transmembrane region" description="Helical" evidence="1">
    <location>
        <begin position="69"/>
        <end position="95"/>
    </location>
</feature>
<evidence type="ECO:0000256" key="1">
    <source>
        <dbReference type="SAM" id="Phobius"/>
    </source>
</evidence>
<feature type="transmembrane region" description="Helical" evidence="1">
    <location>
        <begin position="286"/>
        <end position="311"/>
    </location>
</feature>
<gene>
    <name evidence="2" type="ORF">HHA03_17320</name>
    <name evidence="3" type="ORF">SAMN05421839_10571</name>
</gene>
<evidence type="ECO:0000313" key="5">
    <source>
        <dbReference type="Proteomes" id="UP000321547"/>
    </source>
</evidence>
<dbReference type="Proteomes" id="UP000242243">
    <property type="component" value="Unassembled WGS sequence"/>
</dbReference>
<keyword evidence="1" id="KW-1133">Transmembrane helix</keyword>
<dbReference type="EMBL" id="FOXC01000005">
    <property type="protein sequence ID" value="SFP08426.1"/>
    <property type="molecule type" value="Genomic_DNA"/>
</dbReference>
<keyword evidence="1" id="KW-0472">Membrane</keyword>
<feature type="transmembrane region" description="Helical" evidence="1">
    <location>
        <begin position="363"/>
        <end position="381"/>
    </location>
</feature>
<dbReference type="OrthoDB" id="9776502at2"/>
<keyword evidence="1" id="KW-0812">Transmembrane</keyword>
<proteinExistence type="predicted"/>
<keyword evidence="5" id="KW-1185">Reference proteome</keyword>
<organism evidence="3 4">
    <name type="scientific">Halolactibacillus halophilus</name>
    <dbReference type="NCBI Taxonomy" id="306540"/>
    <lineage>
        <taxon>Bacteria</taxon>
        <taxon>Bacillati</taxon>
        <taxon>Bacillota</taxon>
        <taxon>Bacilli</taxon>
        <taxon>Bacillales</taxon>
        <taxon>Bacillaceae</taxon>
        <taxon>Halolactibacillus</taxon>
    </lineage>
</organism>
<evidence type="ECO:0000313" key="2">
    <source>
        <dbReference type="EMBL" id="GEM02200.1"/>
    </source>
</evidence>
<evidence type="ECO:0000313" key="4">
    <source>
        <dbReference type="Proteomes" id="UP000242243"/>
    </source>
</evidence>
<evidence type="ECO:0000313" key="3">
    <source>
        <dbReference type="EMBL" id="SFP08426.1"/>
    </source>
</evidence>
<feature type="transmembrane region" description="Helical" evidence="1">
    <location>
        <begin position="107"/>
        <end position="136"/>
    </location>
</feature>
<feature type="transmembrane region" description="Helical" evidence="1">
    <location>
        <begin position="29"/>
        <end position="48"/>
    </location>
</feature>
<feature type="transmembrane region" description="Helical" evidence="1">
    <location>
        <begin position="148"/>
        <end position="167"/>
    </location>
</feature>
<reference evidence="3 4" key="1">
    <citation type="submission" date="2016-10" db="EMBL/GenBank/DDBJ databases">
        <authorList>
            <person name="de Groot N.N."/>
        </authorList>
    </citation>
    <scope>NUCLEOTIDE SEQUENCE [LARGE SCALE GENOMIC DNA]</scope>
    <source>
        <strain evidence="3 4">DSM 17073</strain>
    </source>
</reference>
<name>A0A1I5MHK4_9BACI</name>
<feature type="transmembrane region" description="Helical" evidence="1">
    <location>
        <begin position="413"/>
        <end position="430"/>
    </location>
</feature>
<dbReference type="Proteomes" id="UP000321547">
    <property type="component" value="Unassembled WGS sequence"/>
</dbReference>
<dbReference type="EMBL" id="BJWI01000027">
    <property type="protein sequence ID" value="GEM02200.1"/>
    <property type="molecule type" value="Genomic_DNA"/>
</dbReference>
<dbReference type="AlphaFoldDB" id="A0A1I5MHK4"/>
<protein>
    <submittedName>
        <fullName evidence="2">Membrane protein</fullName>
    </submittedName>
</protein>
<dbReference type="InterPro" id="IPR011470">
    <property type="entry name" value="DUF1576"/>
</dbReference>
<sequence>MENWRWFRILRRKNTELASNRGLKLDDPIKYAVISFFALTILLSGFIFNTPIEIFTGLGDIVKSPSILITDYMVVGNIGASFFNAGLLMLLTIALSYRNNVHMNGPIIAAAFTIMGFAFFGKNLYNVLPIIGGVYLRGRYQKTVLGKLLLPALFGTALGPLVSQVSFGFDFPLYVSIPLGISFGLFVGFILPPLANHFIPFHQGFNLYNIGFTAGMIGMFVMAIFRSFNLDTPVVLLAQEGYNTPFLIYFSIFFFIMLLLGLIFNRFRKSSYRKLLQHSGRLVTDFVFLNGFGVSLINMALLGFLSLGYILLVGGEINGPTIGGIFTVVGFGAFGKHIQNVWPILLGVFLSSLLKVWDVSSTGAILAALFGTTLAPIAGAYGPIYGMIAGFVHISMVMNVGMLHGGMNLYNNGFSGGFVAALLVPMFDSLNRKKRRRKK</sequence>
<feature type="transmembrane region" description="Helical" evidence="1">
    <location>
        <begin position="246"/>
        <end position="265"/>
    </location>
</feature>
<dbReference type="STRING" id="306540.SAMN05421839_10571"/>
<feature type="transmembrane region" description="Helical" evidence="1">
    <location>
        <begin position="173"/>
        <end position="195"/>
    </location>
</feature>
<feature type="transmembrane region" description="Helical" evidence="1">
    <location>
        <begin position="207"/>
        <end position="226"/>
    </location>
</feature>